<sequence>MSPRLARLNGPGRPAGGWWSWAVVARAAELRWRPPGAGSREAPRRWVILRPSERLLDAVTLRDWAHTAVSDLITHIDEINRLNVFPVADSDTGANMLFTMRSALAEASAGVGAEGGSACVAKAAAAMSAGALNGARGNSGVILSQILRGIADVTAAAAADSGGELPRIDAALLGASLRRGVDLVITSMGGQEIPGTIVSVLRAAADAVAECAQAGDGLGSAIIAAGDAAGGALEKTPEQLDVLADAGAVDAGGRGLLVLLDALRTTVTGQAPARTVYELSPRAPEPQAVAERPAPQFEVMYRLEGCEHAAADTLRDRLGELGDSVGIAAAQSSARRAYSVHVHTDDAGAAVEAGLAVGRLSRIVISALSSGTTGLPAGGWTRERAVLAVVDGEGAAELFGGEGACVLQCDPAAGDPVSYISAHQLMRAVVDTGAAQVMVLPNGYVPAEELVAGCTAAIGWGIDVVPIPTGSMVQGLAALAVHENGRQAVDDGYTMARAAGAARHGSVRIATESALTWAGRCQPGDGLGIAGDEVLIVAADATAAAIGLLDLLLASGGDLVTVLVGAGIETDEAAAALGDSLEEHMHDHHPGTELVTYRTGHRGDALLIGVE</sequence>
<evidence type="ECO:0000313" key="2">
    <source>
        <dbReference type="EMBL" id="CQD21095.1"/>
    </source>
</evidence>
<dbReference type="NCBIfam" id="TIGR03599">
    <property type="entry name" value="YloV"/>
    <property type="match status" value="1"/>
</dbReference>
<organism evidence="2 3">
    <name type="scientific">Mycobacterium europaeum</name>
    <dbReference type="NCBI Taxonomy" id="761804"/>
    <lineage>
        <taxon>Bacteria</taxon>
        <taxon>Bacillati</taxon>
        <taxon>Actinomycetota</taxon>
        <taxon>Actinomycetes</taxon>
        <taxon>Mycobacteriales</taxon>
        <taxon>Mycobacteriaceae</taxon>
        <taxon>Mycobacterium</taxon>
        <taxon>Mycobacterium simiae complex</taxon>
    </lineage>
</organism>
<accession>A0A0U1DQY7</accession>
<dbReference type="InterPro" id="IPR033470">
    <property type="entry name" value="FakA-like_C"/>
</dbReference>
<dbReference type="SUPFAM" id="SSF101473">
    <property type="entry name" value="DhaL-like"/>
    <property type="match status" value="1"/>
</dbReference>
<feature type="domain" description="DhaL" evidence="1">
    <location>
        <begin position="59"/>
        <end position="265"/>
    </location>
</feature>
<dbReference type="GO" id="GO:0004371">
    <property type="term" value="F:glycerone kinase activity"/>
    <property type="evidence" value="ECO:0007669"/>
    <property type="project" value="InterPro"/>
</dbReference>
<dbReference type="InterPro" id="IPR048394">
    <property type="entry name" value="FakA-like_M"/>
</dbReference>
<dbReference type="InterPro" id="IPR004007">
    <property type="entry name" value="DhaL_dom"/>
</dbReference>
<dbReference type="Pfam" id="PF13684">
    <property type="entry name" value="FakA-like_C"/>
    <property type="match status" value="1"/>
</dbReference>
<dbReference type="EMBL" id="CTEC01000002">
    <property type="protein sequence ID" value="CQD21095.1"/>
    <property type="molecule type" value="Genomic_DNA"/>
</dbReference>
<dbReference type="InterPro" id="IPR019986">
    <property type="entry name" value="YloV-like"/>
</dbReference>
<dbReference type="InterPro" id="IPR036117">
    <property type="entry name" value="DhaL_dom_sf"/>
</dbReference>
<dbReference type="PANTHER" id="PTHR33434">
    <property type="entry name" value="DEGV DOMAIN-CONTAINING PROTEIN DR_1986-RELATED"/>
    <property type="match status" value="1"/>
</dbReference>
<dbReference type="SMART" id="SM01120">
    <property type="entry name" value="Dak2"/>
    <property type="match status" value="1"/>
</dbReference>
<keyword evidence="3" id="KW-1185">Reference proteome</keyword>
<dbReference type="InterPro" id="IPR050270">
    <property type="entry name" value="DegV_domain_contain"/>
</dbReference>
<gene>
    <name evidence="2" type="ORF">BN000_05130</name>
</gene>
<dbReference type="GO" id="GO:0006071">
    <property type="term" value="P:glycerol metabolic process"/>
    <property type="evidence" value="ECO:0007669"/>
    <property type="project" value="InterPro"/>
</dbReference>
<dbReference type="Proteomes" id="UP000199601">
    <property type="component" value="Unassembled WGS sequence"/>
</dbReference>
<dbReference type="Pfam" id="PF21645">
    <property type="entry name" value="FakA-like_M"/>
    <property type="match status" value="1"/>
</dbReference>
<name>A0A0U1DQY7_9MYCO</name>
<dbReference type="PROSITE" id="PS51480">
    <property type="entry name" value="DHAL"/>
    <property type="match status" value="1"/>
</dbReference>
<evidence type="ECO:0000259" key="1">
    <source>
        <dbReference type="PROSITE" id="PS51480"/>
    </source>
</evidence>
<dbReference type="SMART" id="SM01121">
    <property type="entry name" value="Dak1_2"/>
    <property type="match status" value="1"/>
</dbReference>
<dbReference type="Gene3D" id="1.25.40.340">
    <property type="match status" value="1"/>
</dbReference>
<dbReference type="PANTHER" id="PTHR33434:SF4">
    <property type="entry name" value="PHOSPHATASE PROTEIN"/>
    <property type="match status" value="1"/>
</dbReference>
<evidence type="ECO:0000313" key="3">
    <source>
        <dbReference type="Proteomes" id="UP000199601"/>
    </source>
</evidence>
<reference evidence="3" key="1">
    <citation type="submission" date="2015-03" db="EMBL/GenBank/DDBJ databases">
        <authorList>
            <person name="Urmite Genomes"/>
        </authorList>
    </citation>
    <scope>NUCLEOTIDE SEQUENCE [LARGE SCALE GENOMIC DNA]</scope>
    <source>
        <strain evidence="3">CSUR P1344</strain>
    </source>
</reference>
<protein>
    <submittedName>
        <fullName evidence="2">DAK2 domain-containing protein</fullName>
    </submittedName>
</protein>
<dbReference type="AlphaFoldDB" id="A0A0U1DQY7"/>
<dbReference type="Pfam" id="PF02734">
    <property type="entry name" value="Dak2"/>
    <property type="match status" value="1"/>
</dbReference>
<proteinExistence type="predicted"/>